<dbReference type="InterPro" id="IPR001680">
    <property type="entry name" value="WD40_rpt"/>
</dbReference>
<dbReference type="InterPro" id="IPR056884">
    <property type="entry name" value="NPHP3-like_N"/>
</dbReference>
<gene>
    <name evidence="4" type="ORF">TWF694_005891</name>
</gene>
<feature type="domain" description="NACHT" evidence="3">
    <location>
        <begin position="234"/>
        <end position="397"/>
    </location>
</feature>
<dbReference type="PROSITE" id="PS50837">
    <property type="entry name" value="NACHT"/>
    <property type="match status" value="1"/>
</dbReference>
<dbReference type="PANTHER" id="PTHR10039">
    <property type="entry name" value="AMELOGENIN"/>
    <property type="match status" value="1"/>
</dbReference>
<feature type="repeat" description="WD" evidence="2">
    <location>
        <begin position="893"/>
        <end position="934"/>
    </location>
</feature>
<organism evidence="4 5">
    <name type="scientific">Orbilia ellipsospora</name>
    <dbReference type="NCBI Taxonomy" id="2528407"/>
    <lineage>
        <taxon>Eukaryota</taxon>
        <taxon>Fungi</taxon>
        <taxon>Dikarya</taxon>
        <taxon>Ascomycota</taxon>
        <taxon>Pezizomycotina</taxon>
        <taxon>Orbiliomycetes</taxon>
        <taxon>Orbiliales</taxon>
        <taxon>Orbiliaceae</taxon>
        <taxon>Orbilia</taxon>
    </lineage>
</organism>
<dbReference type="PANTHER" id="PTHR10039:SF16">
    <property type="entry name" value="GPI INOSITOL-DEACYLASE"/>
    <property type="match status" value="1"/>
</dbReference>
<dbReference type="InterPro" id="IPR027417">
    <property type="entry name" value="P-loop_NTPase"/>
</dbReference>
<protein>
    <recommendedName>
        <fullName evidence="3">NACHT domain-containing protein</fullName>
    </recommendedName>
</protein>
<dbReference type="InterPro" id="IPR007111">
    <property type="entry name" value="NACHT_NTPase"/>
</dbReference>
<keyword evidence="5" id="KW-1185">Reference proteome</keyword>
<dbReference type="Pfam" id="PF24883">
    <property type="entry name" value="NPHP3_N"/>
    <property type="match status" value="1"/>
</dbReference>
<dbReference type="EMBL" id="JAVHJO010000018">
    <property type="protein sequence ID" value="KAK6524236.1"/>
    <property type="molecule type" value="Genomic_DNA"/>
</dbReference>
<dbReference type="Pfam" id="PF00400">
    <property type="entry name" value="WD40"/>
    <property type="match status" value="2"/>
</dbReference>
<name>A0AAV9WSA2_9PEZI</name>
<dbReference type="PROSITE" id="PS50294">
    <property type="entry name" value="WD_REPEATS_REGION"/>
    <property type="match status" value="1"/>
</dbReference>
<evidence type="ECO:0000313" key="5">
    <source>
        <dbReference type="Proteomes" id="UP001365542"/>
    </source>
</evidence>
<dbReference type="Gene3D" id="2.130.10.10">
    <property type="entry name" value="YVTN repeat-like/Quinoprotein amine dehydrogenase"/>
    <property type="match status" value="2"/>
</dbReference>
<evidence type="ECO:0000259" key="3">
    <source>
        <dbReference type="PROSITE" id="PS50837"/>
    </source>
</evidence>
<reference evidence="4 5" key="1">
    <citation type="submission" date="2019-10" db="EMBL/GenBank/DDBJ databases">
        <authorList>
            <person name="Palmer J.M."/>
        </authorList>
    </citation>
    <scope>NUCLEOTIDE SEQUENCE [LARGE SCALE GENOMIC DNA]</scope>
    <source>
        <strain evidence="4 5">TWF694</strain>
    </source>
</reference>
<keyword evidence="1" id="KW-0677">Repeat</keyword>
<dbReference type="Gene3D" id="3.40.50.300">
    <property type="entry name" value="P-loop containing nucleotide triphosphate hydrolases"/>
    <property type="match status" value="1"/>
</dbReference>
<dbReference type="InterPro" id="IPR015943">
    <property type="entry name" value="WD40/YVTN_repeat-like_dom_sf"/>
</dbReference>
<sequence length="1416" mass="161601">MEVVGGVSSVIAIVDLTAKVAKICAQYINGVKHAPEEIKTFKEKIEHLGGLLEDLDKLLKGPDSNRFISSKKLCDTLKDCRYELENLELRIEIPGTPTAITAIAQPSNSSTQSSHMGLGTRIRKRIEKAVKIKDKITPELVQILRWPMTKPEVETILSRINGIQDVLNTAMLVDQSTIMLEIIRKINLNLPVADGAHYGWYDGKDEYEPLCLPNTREDILTKIKDWAISSTSKHMFWLSGPAGSGKSTVARTVAHNFQHENKKGGDWSRLPDAPFLGGSFFFRRGEKHRSNCSRFFTSLAVNLAQLHHDQHLPGISTSISQTIDKESDISREILTNQFEGLILQSLLSIKPLKRVLLVIDALDECENENEVNVIIRLLWQLKDIPNQPVRVLFTGRPENFVDRGFENRDVDGFYRKEYLHEIPEGNIHNDIYIYVQNEFNKIKEGHRRAGTLPADWPDDADVRKLVQMAVPLFIVAATICKFLGDEDLDPKAQLVRIMNRKPLLLVRSKRSLRETYNQILAGRLDDKTDEGKTEFLAEFRDIVGTIVLLETPLSCPSLSPLIEKPMDDIHFRLQGFHSVIHVPKEISAPVRIFHLTFREFLFDIETKERDRSPFWLDEAQVHKNIAIWCINLMKKELKEKNICQLKSLGTLKKDIPYDIIQTYLPPELRYAVGYWVHHLVKSGERLKNNDDAHLFLQENILGWLEATCLLNISYDDIYKVIDLQSILSTEGSEQVADLLSDLRRFILFNHEVIATMPLQIYSSALLFSPKNSLIRQRFYQKHLDWVLMPPNVPDDWNGCIQTIEATETPECLIYSPNGRYIAGRTRQNIYIFDSTSGDVKCNCKISTAEDKGKFHGTSHLSLAFSSDSAHLAATSREGVFVLDIATGFMEQRIHTSEHFATQIIFSPNDEYLISGHDDGTLCIWCTTTWRLVKTLTEHKKFILTLSFSPDGSLLVSGGYESGTKLWDARTWDLLQVFGAGFTKSAKFSPEGERLVCCEDWSLEYCFTSEPNIKIYQVKSKRMEQVLTSNNHSSDEPYMIPEIAEFISKDLLVVMDESRIILWNLASMTFRQIDQEPDNDAFVGLAVSLDRRFLAYTGPRTGAKIWDLTILERSNYSSFDRIVGYQPDISWIDVSADCQLLAIGHEEFEEPVELWRLTTEGPVFFHNLDGQRGDCRSEYGKLSPSNKLLASRFSSKITIWDTMSTEVLLRYKHPQNLFLGKATFSPDGTFLAVFTVYHSSILILDMNAIPPKFATEIVSYVEKLTYGDFSTDGKVLILAGINKYRTPHESLVVELWNTKDWKLIKTTTIVSEYELLSVLEQGVEIDDYQMSISPRDISEGMLDEIGAEGWRKLLPAKLEYEYYGKDTRGWIRQDGENVLWIPHEFRPKFPEAVSIRRNMVAIGNFNHKIAMRLGRVR</sequence>
<dbReference type="PROSITE" id="PS50082">
    <property type="entry name" value="WD_REPEATS_2"/>
    <property type="match status" value="2"/>
</dbReference>
<evidence type="ECO:0000256" key="1">
    <source>
        <dbReference type="ARBA" id="ARBA00022737"/>
    </source>
</evidence>
<evidence type="ECO:0000256" key="2">
    <source>
        <dbReference type="PROSITE-ProRule" id="PRU00221"/>
    </source>
</evidence>
<dbReference type="SUPFAM" id="SSF52540">
    <property type="entry name" value="P-loop containing nucleoside triphosphate hydrolases"/>
    <property type="match status" value="1"/>
</dbReference>
<dbReference type="SMART" id="SM00320">
    <property type="entry name" value="WD40"/>
    <property type="match status" value="3"/>
</dbReference>
<proteinExistence type="predicted"/>
<comment type="caution">
    <text evidence="4">The sequence shown here is derived from an EMBL/GenBank/DDBJ whole genome shotgun (WGS) entry which is preliminary data.</text>
</comment>
<keyword evidence="2" id="KW-0853">WD repeat</keyword>
<dbReference type="Proteomes" id="UP001365542">
    <property type="component" value="Unassembled WGS sequence"/>
</dbReference>
<accession>A0AAV9WSA2</accession>
<dbReference type="SUPFAM" id="SSF82171">
    <property type="entry name" value="DPP6 N-terminal domain-like"/>
    <property type="match status" value="1"/>
</dbReference>
<feature type="repeat" description="WD" evidence="2">
    <location>
        <begin position="935"/>
        <end position="976"/>
    </location>
</feature>
<evidence type="ECO:0000313" key="4">
    <source>
        <dbReference type="EMBL" id="KAK6524236.1"/>
    </source>
</evidence>